<dbReference type="Pfam" id="PF12146">
    <property type="entry name" value="Hydrolase_4"/>
    <property type="match status" value="1"/>
</dbReference>
<organism evidence="2 3">
    <name type="scientific">Exilibacterium tricleocarpae</name>
    <dbReference type="NCBI Taxonomy" id="2591008"/>
    <lineage>
        <taxon>Bacteria</taxon>
        <taxon>Pseudomonadati</taxon>
        <taxon>Pseudomonadota</taxon>
        <taxon>Gammaproteobacteria</taxon>
        <taxon>Cellvibrionales</taxon>
        <taxon>Cellvibrionaceae</taxon>
        <taxon>Exilibacterium</taxon>
    </lineage>
</organism>
<accession>A0A545T0E7</accession>
<name>A0A545T0E7_9GAMM</name>
<feature type="domain" description="Serine aminopeptidase S33" evidence="1">
    <location>
        <begin position="26"/>
        <end position="290"/>
    </location>
</feature>
<proteinExistence type="predicted"/>
<reference evidence="2 3" key="1">
    <citation type="submission" date="2019-06" db="EMBL/GenBank/DDBJ databases">
        <title>Whole genome sequence for Cellvibrionaceae sp. R142.</title>
        <authorList>
            <person name="Wang G."/>
        </authorList>
    </citation>
    <scope>NUCLEOTIDE SEQUENCE [LARGE SCALE GENOMIC DNA]</scope>
    <source>
        <strain evidence="2 3">R142</strain>
    </source>
</reference>
<dbReference type="GO" id="GO:0016787">
    <property type="term" value="F:hydrolase activity"/>
    <property type="evidence" value="ECO:0007669"/>
    <property type="project" value="UniProtKB-KW"/>
</dbReference>
<dbReference type="InterPro" id="IPR051044">
    <property type="entry name" value="MAG_DAG_Lipase"/>
</dbReference>
<evidence type="ECO:0000313" key="3">
    <source>
        <dbReference type="Proteomes" id="UP000319732"/>
    </source>
</evidence>
<keyword evidence="3" id="KW-1185">Reference proteome</keyword>
<dbReference type="EMBL" id="VHSG01000023">
    <property type="protein sequence ID" value="TQV70694.1"/>
    <property type="molecule type" value="Genomic_DNA"/>
</dbReference>
<dbReference type="SUPFAM" id="SSF53474">
    <property type="entry name" value="alpha/beta-Hydrolases"/>
    <property type="match status" value="1"/>
</dbReference>
<dbReference type="OrthoDB" id="9806902at2"/>
<dbReference type="Gene3D" id="3.40.50.1820">
    <property type="entry name" value="alpha/beta hydrolase"/>
    <property type="match status" value="1"/>
</dbReference>
<dbReference type="Proteomes" id="UP000319732">
    <property type="component" value="Unassembled WGS sequence"/>
</dbReference>
<gene>
    <name evidence="2" type="ORF">FKG94_20395</name>
</gene>
<keyword evidence="2" id="KW-0378">Hydrolase</keyword>
<comment type="caution">
    <text evidence="2">The sequence shown here is derived from an EMBL/GenBank/DDBJ whole genome shotgun (WGS) entry which is preliminary data.</text>
</comment>
<sequence length="309" mass="34553">MSYTDTYLDSEDNIKLFLRTWRPHDQSKAVVHIVHGLSEHSRRYGALAEFLNTHGYTVVAHDQRGHGRTAGTGTIGLFANTGGWQKVVDDVGRVQRHIGQVFPSQAVFLLGHSMGSYVSQAYLIRGDNNGLAGCILSGSNFGTPALFRLLRLIARLESWRQGIDGRSKLINLLSFGAFNKAFKPNRTNFDWLSRDPQQVDKYINDPLCGQLSTNQLWVDLMAGLIEITRVQNLKKIPAQLPVFIIGGERDPVSAGGRLTLLKNTLNKAGLQQVTLKLYPQARHEIFNETNRQQVYEDLLAWITAQLTAN</sequence>
<dbReference type="PANTHER" id="PTHR11614">
    <property type="entry name" value="PHOSPHOLIPASE-RELATED"/>
    <property type="match status" value="1"/>
</dbReference>
<dbReference type="AlphaFoldDB" id="A0A545T0E7"/>
<dbReference type="InterPro" id="IPR029058">
    <property type="entry name" value="AB_hydrolase_fold"/>
</dbReference>
<evidence type="ECO:0000313" key="2">
    <source>
        <dbReference type="EMBL" id="TQV70694.1"/>
    </source>
</evidence>
<dbReference type="RefSeq" id="WP_142928795.1">
    <property type="nucleotide sequence ID" value="NZ_ML660101.1"/>
</dbReference>
<dbReference type="InterPro" id="IPR022742">
    <property type="entry name" value="Hydrolase_4"/>
</dbReference>
<protein>
    <submittedName>
        <fullName evidence="2">Alpha/beta hydrolase</fullName>
    </submittedName>
</protein>
<evidence type="ECO:0000259" key="1">
    <source>
        <dbReference type="Pfam" id="PF12146"/>
    </source>
</evidence>